<proteinExistence type="predicted"/>
<gene>
    <name evidence="1" type="ORF">K8V47_01565</name>
</gene>
<sequence length="233" mass="25329">METLVMVIMLLIAVAFVIKLTYHGPIGLAVTCAVGALFVFMTWEYAALQSKTQIADWLADTGLMLDTSVVLTIDVAVQMVMCVLMAKKVSGNLMSRRDKALLELTLWFPGILIFPVIFAMLVKMMFSFTGMDFSLIGWCCGAVVVVGLPLAVYCMKWLLRDDDDRLELMFLVNGLIAVLGIIATVNGRTAATGTNEVDLTALGGICAILALGTVCGLVIDRIGTKRQIKRIIK</sequence>
<evidence type="ECO:0000313" key="2">
    <source>
        <dbReference type="Proteomes" id="UP000711407"/>
    </source>
</evidence>
<name>A0A4Q0U7S7_9BACT</name>
<reference evidence="1" key="2">
    <citation type="submission" date="2021-09" db="EMBL/GenBank/DDBJ databases">
        <authorList>
            <person name="Gilroy R."/>
        </authorList>
    </citation>
    <scope>NUCLEOTIDE SEQUENCE</scope>
    <source>
        <strain evidence="1">4100</strain>
    </source>
</reference>
<accession>A0A4Q0U7S7</accession>
<comment type="caution">
    <text evidence="1">The sequence shown here is derived from an EMBL/GenBank/DDBJ whole genome shotgun (WGS) entry which is preliminary data.</text>
</comment>
<evidence type="ECO:0000313" key="1">
    <source>
        <dbReference type="EMBL" id="HJE38441.1"/>
    </source>
</evidence>
<dbReference type="Proteomes" id="UP000711407">
    <property type="component" value="Unassembled WGS sequence"/>
</dbReference>
<reference evidence="1" key="1">
    <citation type="journal article" date="2021" name="PeerJ">
        <title>Extensive microbial diversity within the chicken gut microbiome revealed by metagenomics and culture.</title>
        <authorList>
            <person name="Gilroy R."/>
            <person name="Ravi A."/>
            <person name="Getino M."/>
            <person name="Pursley I."/>
            <person name="Horton D.L."/>
            <person name="Alikhan N.F."/>
            <person name="Baker D."/>
            <person name="Gharbi K."/>
            <person name="Hall N."/>
            <person name="Watson M."/>
            <person name="Adriaenssens E.M."/>
            <person name="Foster-Nyarko E."/>
            <person name="Jarju S."/>
            <person name="Secka A."/>
            <person name="Antonio M."/>
            <person name="Oren A."/>
            <person name="Chaudhuri R.R."/>
            <person name="La Ragione R."/>
            <person name="Hildebrand F."/>
            <person name="Pallen M.J."/>
        </authorList>
    </citation>
    <scope>NUCLEOTIDE SEQUENCE</scope>
    <source>
        <strain evidence="1">4100</strain>
    </source>
</reference>
<protein>
    <submittedName>
        <fullName evidence="1">Uncharacterized protein</fullName>
    </submittedName>
</protein>
<dbReference type="AlphaFoldDB" id="A0A4Q0U7S7"/>
<dbReference type="EMBL" id="DYXT01000013">
    <property type="protein sequence ID" value="HJE38441.1"/>
    <property type="molecule type" value="Genomic_DNA"/>
</dbReference>
<organism evidence="1 2">
    <name type="scientific">Candidatus Amulumruptor caecigallinarius</name>
    <dbReference type="NCBI Taxonomy" id="2109911"/>
    <lineage>
        <taxon>Bacteria</taxon>
        <taxon>Pseudomonadati</taxon>
        <taxon>Bacteroidota</taxon>
        <taxon>Bacteroidia</taxon>
        <taxon>Bacteroidales</taxon>
        <taxon>Muribaculaceae</taxon>
        <taxon>Candidatus Amulumruptor</taxon>
    </lineage>
</organism>